<protein>
    <submittedName>
        <fullName evidence="2">Uncharacterized protein</fullName>
    </submittedName>
</protein>
<feature type="region of interest" description="Disordered" evidence="1">
    <location>
        <begin position="1"/>
        <end position="23"/>
    </location>
</feature>
<reference evidence="2 3" key="1">
    <citation type="journal article" date="2009" name="Appl. Environ. Microbiol.">
        <title>Three genomes from the phylum Acidobacteria provide insight into the lifestyles of these microorganisms in soils.</title>
        <authorList>
            <person name="Ward N.L."/>
            <person name="Challacombe J.F."/>
            <person name="Janssen P.H."/>
            <person name="Henrissat B."/>
            <person name="Coutinho P.M."/>
            <person name="Wu M."/>
            <person name="Xie G."/>
            <person name="Haft D.H."/>
            <person name="Sait M."/>
            <person name="Badger J."/>
            <person name="Barabote R.D."/>
            <person name="Bradley B."/>
            <person name="Brettin T.S."/>
            <person name="Brinkac L.M."/>
            <person name="Bruce D."/>
            <person name="Creasy T."/>
            <person name="Daugherty S.C."/>
            <person name="Davidsen T.M."/>
            <person name="DeBoy R.T."/>
            <person name="Detter J.C."/>
            <person name="Dodson R.J."/>
            <person name="Durkin A.S."/>
            <person name="Ganapathy A."/>
            <person name="Gwinn-Giglio M."/>
            <person name="Han C.S."/>
            <person name="Khouri H."/>
            <person name="Kiss H."/>
            <person name="Kothari S.P."/>
            <person name="Madupu R."/>
            <person name="Nelson K.E."/>
            <person name="Nelson W.C."/>
            <person name="Paulsen I."/>
            <person name="Penn K."/>
            <person name="Ren Q."/>
            <person name="Rosovitz M.J."/>
            <person name="Selengut J.D."/>
            <person name="Shrivastava S."/>
            <person name="Sullivan S.A."/>
            <person name="Tapia R."/>
            <person name="Thompson L.S."/>
            <person name="Watkins K.L."/>
            <person name="Yang Q."/>
            <person name="Yu C."/>
            <person name="Zafar N."/>
            <person name="Zhou L."/>
            <person name="Kuske C.R."/>
        </authorList>
    </citation>
    <scope>NUCLEOTIDE SEQUENCE [LARGE SCALE GENOMIC DNA]</scope>
    <source>
        <strain evidence="2 3">Ellin345</strain>
    </source>
</reference>
<gene>
    <name evidence="2" type="ordered locus">Acid345_2171</name>
</gene>
<dbReference type="AlphaFoldDB" id="Q1IPM8"/>
<evidence type="ECO:0000313" key="2">
    <source>
        <dbReference type="EMBL" id="ABF41172.1"/>
    </source>
</evidence>
<organism evidence="2 3">
    <name type="scientific">Koribacter versatilis (strain Ellin345)</name>
    <dbReference type="NCBI Taxonomy" id="204669"/>
    <lineage>
        <taxon>Bacteria</taxon>
        <taxon>Pseudomonadati</taxon>
        <taxon>Acidobacteriota</taxon>
        <taxon>Terriglobia</taxon>
        <taxon>Terriglobales</taxon>
        <taxon>Candidatus Korobacteraceae</taxon>
        <taxon>Candidatus Korobacter</taxon>
    </lineage>
</organism>
<feature type="region of interest" description="Disordered" evidence="1">
    <location>
        <begin position="56"/>
        <end position="76"/>
    </location>
</feature>
<accession>Q1IPM8</accession>
<dbReference type="EMBL" id="CP000360">
    <property type="protein sequence ID" value="ABF41172.1"/>
    <property type="molecule type" value="Genomic_DNA"/>
</dbReference>
<feature type="compositionally biased region" description="Basic and acidic residues" evidence="1">
    <location>
        <begin position="1"/>
        <end position="19"/>
    </location>
</feature>
<keyword evidence="3" id="KW-1185">Reference proteome</keyword>
<proteinExistence type="predicted"/>
<dbReference type="EnsemblBacteria" id="ABF41172">
    <property type="protein sequence ID" value="ABF41172"/>
    <property type="gene ID" value="Acid345_2171"/>
</dbReference>
<evidence type="ECO:0000313" key="3">
    <source>
        <dbReference type="Proteomes" id="UP000002432"/>
    </source>
</evidence>
<evidence type="ECO:0000256" key="1">
    <source>
        <dbReference type="SAM" id="MobiDB-lite"/>
    </source>
</evidence>
<dbReference type="HOGENOM" id="CLU_2167618_0_0_0"/>
<sequence length="110" mass="12280">MKGNIFHHEGHEGKTKKSGDQNVRIPTNFEAKCTKNEEIVRVFRDFDANIRGFQEQFSAPGRTADSSSGCRPSLNDKRRWWKGKRLGGPAARIFKELGIADGVGPHAQSI</sequence>
<dbReference type="KEGG" id="aba:Acid345_2171"/>
<name>Q1IPM8_KORVE</name>
<dbReference type="Proteomes" id="UP000002432">
    <property type="component" value="Chromosome"/>
</dbReference>